<sequence>FYYIDKLDFWSAVFWITPTLMIVLGVYTFCVCIYGFLISSSENKILISIYAVLLSIAFLAQLGSISQASSSETTLCKTAWNNLPSMRTWTTPVRTPLLRGQNFLTGYNDYRNTAIGGNNSVPDSCCHEFMKGCGRGIFSRTETEVRNHIYVHGCLQVLKDKLENEVTPMMIVYAVVGVILAITEIITIVLASAYVAQLRRRSRRDRDFRYGNAGHDPQIAGISDPLNATSDRETIC</sequence>
<evidence type="ECO:0000256" key="1">
    <source>
        <dbReference type="ARBA" id="ARBA00004141"/>
    </source>
</evidence>
<dbReference type="AlphaFoldDB" id="A0A7T8JSV3"/>
<evidence type="ECO:0000256" key="2">
    <source>
        <dbReference type="ARBA" id="ARBA00022692"/>
    </source>
</evidence>
<dbReference type="OrthoDB" id="432835at2759"/>
<keyword evidence="3 5" id="KW-1133">Transmembrane helix</keyword>
<keyword evidence="2 5" id="KW-0812">Transmembrane</keyword>
<evidence type="ECO:0000313" key="7">
    <source>
        <dbReference type="Proteomes" id="UP000595437"/>
    </source>
</evidence>
<protein>
    <submittedName>
        <fullName evidence="6">Tetraspanin</fullName>
    </submittedName>
</protein>
<feature type="transmembrane region" description="Helical" evidence="5">
    <location>
        <begin position="45"/>
        <end position="65"/>
    </location>
</feature>
<reference evidence="7" key="1">
    <citation type="submission" date="2021-01" db="EMBL/GenBank/DDBJ databases">
        <title>Caligus Genome Assembly.</title>
        <authorList>
            <person name="Gallardo-Escarate C."/>
        </authorList>
    </citation>
    <scope>NUCLEOTIDE SEQUENCE [LARGE SCALE GENOMIC DNA]</scope>
</reference>
<dbReference type="GO" id="GO:0016020">
    <property type="term" value="C:membrane"/>
    <property type="evidence" value="ECO:0007669"/>
    <property type="project" value="UniProtKB-SubCell"/>
</dbReference>
<keyword evidence="7" id="KW-1185">Reference proteome</keyword>
<feature type="non-terminal residue" evidence="6">
    <location>
        <position position="1"/>
    </location>
</feature>
<dbReference type="InterPro" id="IPR018499">
    <property type="entry name" value="Tetraspanin/Peripherin"/>
</dbReference>
<dbReference type="EMBL" id="CP045910">
    <property type="protein sequence ID" value="QQP31437.1"/>
    <property type="molecule type" value="Genomic_DNA"/>
</dbReference>
<comment type="subcellular location">
    <subcellularLocation>
        <location evidence="1">Membrane</location>
        <topology evidence="1">Multi-pass membrane protein</topology>
    </subcellularLocation>
</comment>
<evidence type="ECO:0000256" key="5">
    <source>
        <dbReference type="SAM" id="Phobius"/>
    </source>
</evidence>
<evidence type="ECO:0000313" key="6">
    <source>
        <dbReference type="EMBL" id="QQP31437.1"/>
    </source>
</evidence>
<organism evidence="6 7">
    <name type="scientific">Caligus rogercresseyi</name>
    <name type="common">Sea louse</name>
    <dbReference type="NCBI Taxonomy" id="217165"/>
    <lineage>
        <taxon>Eukaryota</taxon>
        <taxon>Metazoa</taxon>
        <taxon>Ecdysozoa</taxon>
        <taxon>Arthropoda</taxon>
        <taxon>Crustacea</taxon>
        <taxon>Multicrustacea</taxon>
        <taxon>Hexanauplia</taxon>
        <taxon>Copepoda</taxon>
        <taxon>Siphonostomatoida</taxon>
        <taxon>Caligidae</taxon>
        <taxon>Caligus</taxon>
    </lineage>
</organism>
<dbReference type="Proteomes" id="UP000595437">
    <property type="component" value="Chromosome 21"/>
</dbReference>
<proteinExistence type="predicted"/>
<name>A0A7T8JSV3_CALRO</name>
<dbReference type="PRINTS" id="PR00259">
    <property type="entry name" value="TMFOUR"/>
</dbReference>
<evidence type="ECO:0000256" key="4">
    <source>
        <dbReference type="ARBA" id="ARBA00023136"/>
    </source>
</evidence>
<gene>
    <name evidence="6" type="ORF">FKW44_025046</name>
</gene>
<keyword evidence="4 5" id="KW-0472">Membrane</keyword>
<feature type="transmembrane region" description="Helical" evidence="5">
    <location>
        <begin position="12"/>
        <end position="38"/>
    </location>
</feature>
<evidence type="ECO:0000256" key="3">
    <source>
        <dbReference type="ARBA" id="ARBA00022989"/>
    </source>
</evidence>
<feature type="transmembrane region" description="Helical" evidence="5">
    <location>
        <begin position="170"/>
        <end position="196"/>
    </location>
</feature>
<accession>A0A7T8JSV3</accession>
<dbReference type="Pfam" id="PF00335">
    <property type="entry name" value="Tetraspanin"/>
    <property type="match status" value="1"/>
</dbReference>